<feature type="compositionally biased region" description="Basic and acidic residues" evidence="3">
    <location>
        <begin position="122"/>
        <end position="132"/>
    </location>
</feature>
<comment type="similarity">
    <text evidence="1">Belongs to the WEB family.</text>
</comment>
<feature type="region of interest" description="Disordered" evidence="3">
    <location>
        <begin position="61"/>
        <end position="81"/>
    </location>
</feature>
<dbReference type="Proteomes" id="UP000324897">
    <property type="component" value="Chromosome 5"/>
</dbReference>
<keyword evidence="5" id="KW-1185">Reference proteome</keyword>
<dbReference type="PANTHER" id="PTHR32054">
    <property type="entry name" value="HEAVY CHAIN, PUTATIVE, EXPRESSED-RELATED-RELATED"/>
    <property type="match status" value="1"/>
</dbReference>
<feature type="region of interest" description="Disordered" evidence="3">
    <location>
        <begin position="122"/>
        <end position="145"/>
    </location>
</feature>
<feature type="non-terminal residue" evidence="4">
    <location>
        <position position="1"/>
    </location>
</feature>
<evidence type="ECO:0000313" key="5">
    <source>
        <dbReference type="Proteomes" id="UP000324897"/>
    </source>
</evidence>
<name>A0A5J9WIE7_9POAL</name>
<dbReference type="GO" id="GO:0005829">
    <property type="term" value="C:cytosol"/>
    <property type="evidence" value="ECO:0007669"/>
    <property type="project" value="TreeGrafter"/>
</dbReference>
<sequence>MSAEAECAPSPAALAADGASAGGCRTEIDTSAPFESVREAVDRFGGGAAWNADLVRRMFAPSSKKQEHAEEPEEAGSVKQQAAQLEVELAIKERETLDVLKELESTKKIIAELKLKIHKETTETSEVVKSDEADQVSVAETEEAT</sequence>
<evidence type="ECO:0000313" key="4">
    <source>
        <dbReference type="EMBL" id="TVU47130.1"/>
    </source>
</evidence>
<dbReference type="GO" id="GO:0009904">
    <property type="term" value="P:chloroplast accumulation movement"/>
    <property type="evidence" value="ECO:0007669"/>
    <property type="project" value="TreeGrafter"/>
</dbReference>
<dbReference type="InterPro" id="IPR008545">
    <property type="entry name" value="Web"/>
</dbReference>
<gene>
    <name evidence="4" type="ORF">EJB05_06715</name>
</gene>
<dbReference type="Gramene" id="TVU47130">
    <property type="protein sequence ID" value="TVU47130"/>
    <property type="gene ID" value="EJB05_06715"/>
</dbReference>
<dbReference type="EMBL" id="RWGY01000004">
    <property type="protein sequence ID" value="TVU47130.1"/>
    <property type="molecule type" value="Genomic_DNA"/>
</dbReference>
<keyword evidence="2" id="KW-0175">Coiled coil</keyword>
<evidence type="ECO:0000256" key="1">
    <source>
        <dbReference type="ARBA" id="ARBA00005485"/>
    </source>
</evidence>
<proteinExistence type="inferred from homology"/>
<dbReference type="OrthoDB" id="786392at2759"/>
<reference evidence="4 5" key="1">
    <citation type="journal article" date="2019" name="Sci. Rep.">
        <title>A high-quality genome of Eragrostis curvula grass provides insights into Poaceae evolution and supports new strategies to enhance forage quality.</title>
        <authorList>
            <person name="Carballo J."/>
            <person name="Santos B.A.C.M."/>
            <person name="Zappacosta D."/>
            <person name="Garbus I."/>
            <person name="Selva J.P."/>
            <person name="Gallo C.A."/>
            <person name="Diaz A."/>
            <person name="Albertini E."/>
            <person name="Caccamo M."/>
            <person name="Echenique V."/>
        </authorList>
    </citation>
    <scope>NUCLEOTIDE SEQUENCE [LARGE SCALE GENOMIC DNA]</scope>
    <source>
        <strain evidence="5">cv. Victoria</strain>
        <tissue evidence="4">Leaf</tissue>
    </source>
</reference>
<evidence type="ECO:0000256" key="2">
    <source>
        <dbReference type="ARBA" id="ARBA00023054"/>
    </source>
</evidence>
<dbReference type="PANTHER" id="PTHR32054:SF95">
    <property type="entry name" value="EXPRESSED PROTEIN"/>
    <property type="match status" value="1"/>
</dbReference>
<dbReference type="AlphaFoldDB" id="A0A5J9WIE7"/>
<accession>A0A5J9WIE7</accession>
<comment type="caution">
    <text evidence="4">The sequence shown here is derived from an EMBL/GenBank/DDBJ whole genome shotgun (WGS) entry which is preliminary data.</text>
</comment>
<dbReference type="GO" id="GO:0009903">
    <property type="term" value="P:chloroplast avoidance movement"/>
    <property type="evidence" value="ECO:0007669"/>
    <property type="project" value="TreeGrafter"/>
</dbReference>
<feature type="region of interest" description="Disordered" evidence="3">
    <location>
        <begin position="1"/>
        <end position="22"/>
    </location>
</feature>
<dbReference type="Pfam" id="PF05701">
    <property type="entry name" value="WEMBL"/>
    <property type="match status" value="1"/>
</dbReference>
<organism evidence="4 5">
    <name type="scientific">Eragrostis curvula</name>
    <name type="common">weeping love grass</name>
    <dbReference type="NCBI Taxonomy" id="38414"/>
    <lineage>
        <taxon>Eukaryota</taxon>
        <taxon>Viridiplantae</taxon>
        <taxon>Streptophyta</taxon>
        <taxon>Embryophyta</taxon>
        <taxon>Tracheophyta</taxon>
        <taxon>Spermatophyta</taxon>
        <taxon>Magnoliopsida</taxon>
        <taxon>Liliopsida</taxon>
        <taxon>Poales</taxon>
        <taxon>Poaceae</taxon>
        <taxon>PACMAD clade</taxon>
        <taxon>Chloridoideae</taxon>
        <taxon>Eragrostideae</taxon>
        <taxon>Eragrostidinae</taxon>
        <taxon>Eragrostis</taxon>
    </lineage>
</organism>
<protein>
    <submittedName>
        <fullName evidence="4">Uncharacterized protein</fullName>
    </submittedName>
</protein>
<evidence type="ECO:0000256" key="3">
    <source>
        <dbReference type="SAM" id="MobiDB-lite"/>
    </source>
</evidence>